<dbReference type="RefSeq" id="WP_283768633.1">
    <property type="nucleotide sequence ID" value="NZ_JAQOSO010000102.1"/>
</dbReference>
<dbReference type="InterPro" id="IPR028098">
    <property type="entry name" value="Glyco_trans_4-like_N"/>
</dbReference>
<dbReference type="Pfam" id="PF13579">
    <property type="entry name" value="Glyco_trans_4_4"/>
    <property type="match status" value="1"/>
</dbReference>
<accession>A0ABT7BC51</accession>
<comment type="caution">
    <text evidence="3">The sequence shown here is derived from an EMBL/GenBank/DDBJ whole genome shotgun (WGS) entry which is preliminary data.</text>
</comment>
<keyword evidence="4" id="KW-1185">Reference proteome</keyword>
<evidence type="ECO:0000259" key="2">
    <source>
        <dbReference type="Pfam" id="PF13579"/>
    </source>
</evidence>
<name>A0ABT7BC51_9CYAN</name>
<dbReference type="Gene3D" id="3.40.50.2000">
    <property type="entry name" value="Glycogen Phosphorylase B"/>
    <property type="match status" value="2"/>
</dbReference>
<evidence type="ECO:0000313" key="4">
    <source>
        <dbReference type="Proteomes" id="UP001235849"/>
    </source>
</evidence>
<sequence>MRILIYSYNYAPEPIGIAPLMTELAEGLAERGHQVRVVTGMPNYPERQVYEGYRGKIYLTEVKNKVTIQRSYVYIKGPKPGLFDRLLLDGSFVVSSVVQAYRGWRPDVVFATIPPLPISVPVSLFSASRRSPVVLNLQDIVSEAAVRVGLLKRESILFKMAESLETLAYSTSEQISVIAEGFREKLLSQGISDRKITCIPNWVDVNFIRPLPQEPNDFRSKHQLDGKFVILYAGNIALTQGLSTVIEAAAQLQHLEAIQFVIVGEQKALGALQTECDRLKVTNVKLLPFQPRETLPQMYAAANIGLVVQKQRVTTFNLPSKIPLILSSGRVIVASVPDDGTAAKAVRDSQGGVVVEPENSQALADRIAQLYDNPAEVEQLGKQGRDYAMANFSLEQALNRYESLFEEAIESYPSKG</sequence>
<reference evidence="3 4" key="1">
    <citation type="submission" date="2023-01" db="EMBL/GenBank/DDBJ databases">
        <title>Novel diversity within Roseofilum (Cyanobacteria; Desertifilaceae) from marine benthic mats with descriptions of four novel species.</title>
        <authorList>
            <person name="Wang Y."/>
            <person name="Berthold D.E."/>
            <person name="Hu J."/>
            <person name="Lefler F.W."/>
            <person name="Laughinghouse H.D. IV."/>
        </authorList>
    </citation>
    <scope>NUCLEOTIDE SEQUENCE [LARGE SCALE GENOMIC DNA]</scope>
    <source>
        <strain evidence="3 4">BLCC-M114</strain>
    </source>
</reference>
<organism evidence="3 4">
    <name type="scientific">Roseofilum capinflatum BLCC-M114</name>
    <dbReference type="NCBI Taxonomy" id="3022440"/>
    <lineage>
        <taxon>Bacteria</taxon>
        <taxon>Bacillati</taxon>
        <taxon>Cyanobacteriota</taxon>
        <taxon>Cyanophyceae</taxon>
        <taxon>Desertifilales</taxon>
        <taxon>Desertifilaceae</taxon>
        <taxon>Roseofilum</taxon>
        <taxon>Roseofilum capinflatum</taxon>
    </lineage>
</organism>
<dbReference type="SUPFAM" id="SSF53756">
    <property type="entry name" value="UDP-Glycosyltransferase/glycogen phosphorylase"/>
    <property type="match status" value="1"/>
</dbReference>
<proteinExistence type="predicted"/>
<dbReference type="EMBL" id="JAQOSO010000102">
    <property type="protein sequence ID" value="MDJ1176347.1"/>
    <property type="molecule type" value="Genomic_DNA"/>
</dbReference>
<dbReference type="PANTHER" id="PTHR12526">
    <property type="entry name" value="GLYCOSYLTRANSFERASE"/>
    <property type="match status" value="1"/>
</dbReference>
<dbReference type="CDD" id="cd03794">
    <property type="entry name" value="GT4_WbuB-like"/>
    <property type="match status" value="1"/>
</dbReference>
<feature type="domain" description="Glycosyl transferase family 1" evidence="1">
    <location>
        <begin position="218"/>
        <end position="386"/>
    </location>
</feature>
<evidence type="ECO:0000259" key="1">
    <source>
        <dbReference type="Pfam" id="PF00534"/>
    </source>
</evidence>
<dbReference type="Pfam" id="PF00534">
    <property type="entry name" value="Glycos_transf_1"/>
    <property type="match status" value="1"/>
</dbReference>
<gene>
    <name evidence="3" type="ORF">PMG25_19880</name>
</gene>
<dbReference type="InterPro" id="IPR001296">
    <property type="entry name" value="Glyco_trans_1"/>
</dbReference>
<dbReference type="NCBIfam" id="NF007640">
    <property type="entry name" value="PRK10307.1"/>
    <property type="match status" value="1"/>
</dbReference>
<dbReference type="Proteomes" id="UP001235849">
    <property type="component" value="Unassembled WGS sequence"/>
</dbReference>
<protein>
    <submittedName>
        <fullName evidence="3">Glycosyltransferase family 4 protein</fullName>
    </submittedName>
</protein>
<evidence type="ECO:0000313" key="3">
    <source>
        <dbReference type="EMBL" id="MDJ1176347.1"/>
    </source>
</evidence>
<feature type="domain" description="Glycosyltransferase subfamily 4-like N-terminal" evidence="2">
    <location>
        <begin position="16"/>
        <end position="202"/>
    </location>
</feature>